<evidence type="ECO:0000313" key="3">
    <source>
        <dbReference type="Proteomes" id="UP001067708"/>
    </source>
</evidence>
<reference evidence="2" key="1">
    <citation type="submission" date="2022-09" db="EMBL/GenBank/DDBJ databases">
        <title>Genome analysis and characterization of larvicidal activity of Brevibacillus strains.</title>
        <authorList>
            <person name="Patrusheva E.V."/>
            <person name="Izotova A.O."/>
            <person name="Toshchakov S.V."/>
            <person name="Sineoky S.P."/>
        </authorList>
    </citation>
    <scope>NUCLEOTIDE SEQUENCE</scope>
    <source>
        <strain evidence="2">VKPM_B-13244</strain>
    </source>
</reference>
<feature type="domain" description="N-acetyltransferase" evidence="1">
    <location>
        <begin position="14"/>
        <end position="166"/>
    </location>
</feature>
<dbReference type="InterPro" id="IPR016181">
    <property type="entry name" value="Acyl_CoA_acyltransferase"/>
</dbReference>
<keyword evidence="2" id="KW-0808">Transferase</keyword>
<keyword evidence="2" id="KW-0012">Acyltransferase</keyword>
<proteinExistence type="predicted"/>
<dbReference type="CDD" id="cd04301">
    <property type="entry name" value="NAT_SF"/>
    <property type="match status" value="1"/>
</dbReference>
<dbReference type="Gene3D" id="3.40.630.30">
    <property type="match status" value="1"/>
</dbReference>
<accession>A0ABT4I3F5</accession>
<name>A0ABT4I3F5_9BACL</name>
<dbReference type="GO" id="GO:0016746">
    <property type="term" value="F:acyltransferase activity"/>
    <property type="evidence" value="ECO:0007669"/>
    <property type="project" value="UniProtKB-KW"/>
</dbReference>
<sequence length="170" mass="20969">MKIELVKVSLQQKMILRHLIELYQYDFSEFDHADVNEHGLYDYMFLDHYWTESARIPFFVKVDEKYAGFVLLRKIRNQELEYYSIAEFFIMRKYRKRGIGRKVAFRLFHQFQGEWEISQIEQNISAQKFWRTLISEYTNHNYQEFRREDWDGPIQKFSTIGIHTDEENER</sequence>
<evidence type="ECO:0000313" key="2">
    <source>
        <dbReference type="EMBL" id="MCZ0833000.1"/>
    </source>
</evidence>
<dbReference type="Proteomes" id="UP001067708">
    <property type="component" value="Unassembled WGS sequence"/>
</dbReference>
<dbReference type="EMBL" id="JAPTNG010000018">
    <property type="protein sequence ID" value="MCZ0833000.1"/>
    <property type="molecule type" value="Genomic_DNA"/>
</dbReference>
<dbReference type="RefSeq" id="WP_258418149.1">
    <property type="nucleotide sequence ID" value="NZ_JAPTNG010000018.1"/>
</dbReference>
<dbReference type="EC" id="2.3.1.-" evidence="2"/>
<gene>
    <name evidence="2" type="ORF">O0535_19970</name>
</gene>
<protein>
    <submittedName>
        <fullName evidence="2">GNAT family N-acetyltransferase</fullName>
        <ecNumber evidence="2">2.3.1.-</ecNumber>
    </submittedName>
</protein>
<dbReference type="PROSITE" id="PS51186">
    <property type="entry name" value="GNAT"/>
    <property type="match status" value="1"/>
</dbReference>
<keyword evidence="3" id="KW-1185">Reference proteome</keyword>
<dbReference type="Pfam" id="PF00583">
    <property type="entry name" value="Acetyltransf_1"/>
    <property type="match status" value="1"/>
</dbReference>
<comment type="caution">
    <text evidence="2">The sequence shown here is derived from an EMBL/GenBank/DDBJ whole genome shotgun (WGS) entry which is preliminary data.</text>
</comment>
<dbReference type="SUPFAM" id="SSF55729">
    <property type="entry name" value="Acyl-CoA N-acyltransferases (Nat)"/>
    <property type="match status" value="1"/>
</dbReference>
<organism evidence="2 3">
    <name type="scientific">Brevibacillus halotolerans</name>
    <dbReference type="NCBI Taxonomy" id="1507437"/>
    <lineage>
        <taxon>Bacteria</taxon>
        <taxon>Bacillati</taxon>
        <taxon>Bacillota</taxon>
        <taxon>Bacilli</taxon>
        <taxon>Bacillales</taxon>
        <taxon>Paenibacillaceae</taxon>
        <taxon>Brevibacillus</taxon>
    </lineage>
</organism>
<evidence type="ECO:0000259" key="1">
    <source>
        <dbReference type="PROSITE" id="PS51186"/>
    </source>
</evidence>
<dbReference type="InterPro" id="IPR000182">
    <property type="entry name" value="GNAT_dom"/>
</dbReference>